<proteinExistence type="predicted"/>
<organism evidence="1 2">
    <name type="scientific">Cystoisospora suis</name>
    <dbReference type="NCBI Taxonomy" id="483139"/>
    <lineage>
        <taxon>Eukaryota</taxon>
        <taxon>Sar</taxon>
        <taxon>Alveolata</taxon>
        <taxon>Apicomplexa</taxon>
        <taxon>Conoidasida</taxon>
        <taxon>Coccidia</taxon>
        <taxon>Eucoccidiorida</taxon>
        <taxon>Eimeriorina</taxon>
        <taxon>Sarcocystidae</taxon>
        <taxon>Cystoisospora</taxon>
    </lineage>
</organism>
<accession>A0A2C6KUC7</accession>
<reference evidence="1 2" key="1">
    <citation type="journal article" date="2017" name="Int. J. Parasitol.">
        <title>The genome of the protozoan parasite Cystoisospora suis and a reverse vaccinology approach to identify vaccine candidates.</title>
        <authorList>
            <person name="Palmieri N."/>
            <person name="Shrestha A."/>
            <person name="Ruttkowski B."/>
            <person name="Beck T."/>
            <person name="Vogl C."/>
            <person name="Tomley F."/>
            <person name="Blake D.P."/>
            <person name="Joachim A."/>
        </authorList>
    </citation>
    <scope>NUCLEOTIDE SEQUENCE [LARGE SCALE GENOMIC DNA]</scope>
    <source>
        <strain evidence="1 2">Wien I</strain>
    </source>
</reference>
<dbReference type="GeneID" id="94429817"/>
<protein>
    <submittedName>
        <fullName evidence="1">Uncharacterized protein</fullName>
    </submittedName>
</protein>
<dbReference type="EMBL" id="MIGC01003260">
    <property type="protein sequence ID" value="PHJ19723.1"/>
    <property type="molecule type" value="Genomic_DNA"/>
</dbReference>
<gene>
    <name evidence="1" type="ORF">CSUI_006446</name>
</gene>
<sequence length="97" mass="10872">MGCPLTFEPELNASGVRPFVTSPPSFSLEIIAHLSSHTKRRRAIDEEELSVLNSFTPPLASLEQDRIKEGENSSMLESSHGYLQLLAQTVLPMWLYQ</sequence>
<dbReference type="RefSeq" id="XP_067921419.1">
    <property type="nucleotide sequence ID" value="XM_068066606.1"/>
</dbReference>
<dbReference type="Proteomes" id="UP000221165">
    <property type="component" value="Unassembled WGS sequence"/>
</dbReference>
<dbReference type="AlphaFoldDB" id="A0A2C6KUC7"/>
<dbReference type="VEuPathDB" id="ToxoDB:CSUI_006446"/>
<name>A0A2C6KUC7_9APIC</name>
<evidence type="ECO:0000313" key="1">
    <source>
        <dbReference type="EMBL" id="PHJ19723.1"/>
    </source>
</evidence>
<keyword evidence="2" id="KW-1185">Reference proteome</keyword>
<comment type="caution">
    <text evidence="1">The sequence shown here is derived from an EMBL/GenBank/DDBJ whole genome shotgun (WGS) entry which is preliminary data.</text>
</comment>
<evidence type="ECO:0000313" key="2">
    <source>
        <dbReference type="Proteomes" id="UP000221165"/>
    </source>
</evidence>